<organism evidence="2">
    <name type="scientific">candidate division TA06 bacterium ADurb.Bin131</name>
    <dbReference type="NCBI Taxonomy" id="1852827"/>
    <lineage>
        <taxon>Bacteria</taxon>
        <taxon>Bacteria division TA06</taxon>
    </lineage>
</organism>
<dbReference type="Proteomes" id="UP000485562">
    <property type="component" value="Unassembled WGS sequence"/>
</dbReference>
<dbReference type="PROSITE" id="PS00201">
    <property type="entry name" value="FLAVODOXIN"/>
    <property type="match status" value="1"/>
</dbReference>
<reference evidence="2" key="1">
    <citation type="submission" date="2017-02" db="EMBL/GenBank/DDBJ databases">
        <title>Delving into the versatile metabolic prowess of the omnipresent phylum Bacteroidetes.</title>
        <authorList>
            <person name="Nobu M.K."/>
            <person name="Mei R."/>
            <person name="Narihiro T."/>
            <person name="Kuroda K."/>
            <person name="Liu W.-T."/>
        </authorList>
    </citation>
    <scope>NUCLEOTIDE SEQUENCE</scope>
    <source>
        <strain evidence="2">ADurb.Bin131</strain>
    </source>
</reference>
<dbReference type="GO" id="GO:0009055">
    <property type="term" value="F:electron transfer activity"/>
    <property type="evidence" value="ECO:0007669"/>
    <property type="project" value="InterPro"/>
</dbReference>
<name>A0A1V6C8D7_UNCT6</name>
<gene>
    <name evidence="2" type="primary">fldA_2</name>
    <name evidence="2" type="ORF">BWX89_01088</name>
</gene>
<dbReference type="PANTHER" id="PTHR30546:SF57">
    <property type="entry name" value="FLAVODOXIN FAMILY PROTEIN"/>
    <property type="match status" value="1"/>
</dbReference>
<proteinExistence type="predicted"/>
<comment type="caution">
    <text evidence="2">The sequence shown here is derived from an EMBL/GenBank/DDBJ whole genome shotgun (WGS) entry which is preliminary data.</text>
</comment>
<sequence>MGKIIVVYYSKTGNTEKMAKEVVKGALEEGIEVTLKMVEEINPEDLTAYDGIIVGSPTYFGAPAWEIKKLFDDSVKYYGALIGKIGGAFTSSANIAGGNETTILSILQMMLIHGMIVQGTTEGGHYGPVAIDSPDEGVLKECRYLGKRVAILVKNMKGEK</sequence>
<dbReference type="GO" id="GO:0016020">
    <property type="term" value="C:membrane"/>
    <property type="evidence" value="ECO:0007669"/>
    <property type="project" value="TreeGrafter"/>
</dbReference>
<dbReference type="SUPFAM" id="SSF52218">
    <property type="entry name" value="Flavoproteins"/>
    <property type="match status" value="1"/>
</dbReference>
<dbReference type="PANTHER" id="PTHR30546">
    <property type="entry name" value="FLAVODOXIN-RELATED PROTEIN WRBA-RELATED"/>
    <property type="match status" value="1"/>
</dbReference>
<dbReference type="Pfam" id="PF00258">
    <property type="entry name" value="Flavodoxin_1"/>
    <property type="match status" value="1"/>
</dbReference>
<evidence type="ECO:0000313" key="2">
    <source>
        <dbReference type="EMBL" id="OQB73172.1"/>
    </source>
</evidence>
<dbReference type="AlphaFoldDB" id="A0A1V6C8D7"/>
<dbReference type="InterPro" id="IPR029039">
    <property type="entry name" value="Flavoprotein-like_sf"/>
</dbReference>
<accession>A0A1V6C8D7</accession>
<dbReference type="InterPro" id="IPR008254">
    <property type="entry name" value="Flavodoxin/NO_synth"/>
</dbReference>
<dbReference type="InterPro" id="IPR001226">
    <property type="entry name" value="Flavodoxin_CS"/>
</dbReference>
<feature type="domain" description="Flavodoxin-like" evidence="1">
    <location>
        <begin position="4"/>
        <end position="150"/>
    </location>
</feature>
<evidence type="ECO:0000259" key="1">
    <source>
        <dbReference type="PROSITE" id="PS50902"/>
    </source>
</evidence>
<dbReference type="Gene3D" id="3.40.50.360">
    <property type="match status" value="1"/>
</dbReference>
<protein>
    <submittedName>
        <fullName evidence="2">Flavodoxin</fullName>
    </submittedName>
</protein>
<dbReference type="GO" id="GO:0010181">
    <property type="term" value="F:FMN binding"/>
    <property type="evidence" value="ECO:0007669"/>
    <property type="project" value="InterPro"/>
</dbReference>
<dbReference type="GO" id="GO:0003955">
    <property type="term" value="F:NAD(P)H dehydrogenase (quinone) activity"/>
    <property type="evidence" value="ECO:0007669"/>
    <property type="project" value="TreeGrafter"/>
</dbReference>
<dbReference type="EMBL" id="MWDQ01000093">
    <property type="protein sequence ID" value="OQB73172.1"/>
    <property type="molecule type" value="Genomic_DNA"/>
</dbReference>
<dbReference type="PROSITE" id="PS50902">
    <property type="entry name" value="FLAVODOXIN_LIKE"/>
    <property type="match status" value="1"/>
</dbReference>